<dbReference type="PATRIC" id="fig|1397108.4.peg.958"/>
<dbReference type="EMBL" id="CP012023">
    <property type="protein sequence ID" value="ALI54879.1"/>
    <property type="molecule type" value="Genomic_DNA"/>
</dbReference>
<sequence>MAQGGAIGQHMFTQSRRAFHHNVATRIPSQLCDAHSITT</sequence>
<reference evidence="1 2" key="1">
    <citation type="submission" date="2015-05" db="EMBL/GenBank/DDBJ databases">
        <authorList>
            <person name="Wang D.B."/>
            <person name="Wang M."/>
        </authorList>
    </citation>
    <scope>NUCLEOTIDE SEQUENCE [LARGE SCALE GENOMIC DNA]</scope>
    <source>
        <strain evidence="1 2">IMCC 12053</strain>
    </source>
</reference>
<evidence type="ECO:0000313" key="1">
    <source>
        <dbReference type="EMBL" id="ALI54879.1"/>
    </source>
</evidence>
<evidence type="ECO:0000313" key="2">
    <source>
        <dbReference type="Proteomes" id="UP000064920"/>
    </source>
</evidence>
<dbReference type="AlphaFoldDB" id="A0A0N9ZN89"/>
<dbReference type="KEGG" id="cmar:IMCC12053_931"/>
<name>A0A0N9ZN89_9RHOB</name>
<proteinExistence type="predicted"/>
<organism evidence="1 2">
    <name type="scientific">Celeribacter marinus</name>
    <dbReference type="NCBI Taxonomy" id="1397108"/>
    <lineage>
        <taxon>Bacteria</taxon>
        <taxon>Pseudomonadati</taxon>
        <taxon>Pseudomonadota</taxon>
        <taxon>Alphaproteobacteria</taxon>
        <taxon>Rhodobacterales</taxon>
        <taxon>Roseobacteraceae</taxon>
        <taxon>Celeribacter</taxon>
    </lineage>
</organism>
<gene>
    <name evidence="1" type="ORF">IMCC12053_931</name>
</gene>
<dbReference type="Proteomes" id="UP000064920">
    <property type="component" value="Chromosome"/>
</dbReference>
<protein>
    <submittedName>
        <fullName evidence="1">Uncharacterized protein</fullName>
    </submittedName>
</protein>
<accession>A0A0N9ZN89</accession>
<keyword evidence="2" id="KW-1185">Reference proteome</keyword>